<reference evidence="1 2" key="1">
    <citation type="journal article" date="2007" name="Int. J. Syst. Evol. Microbiol.">
        <title>Marixanthomonas ophiurae gen. nov., sp. nov., a marine bacterium of the family Flavobacteriaceae isolated from a deep-sea brittle star.</title>
        <authorList>
            <person name="Romanenko L.A."/>
            <person name="Uchino M."/>
            <person name="Frolova G.M."/>
            <person name="Mikhailov V.V."/>
        </authorList>
    </citation>
    <scope>NUCLEOTIDE SEQUENCE [LARGE SCALE GENOMIC DNA]</scope>
    <source>
        <strain evidence="1 2">KMM 3046</strain>
    </source>
</reference>
<comment type="caution">
    <text evidence="1">The sequence shown here is derived from an EMBL/GenBank/DDBJ whole genome shotgun (WGS) entry which is preliminary data.</text>
</comment>
<evidence type="ECO:0000313" key="1">
    <source>
        <dbReference type="EMBL" id="RFN59726.1"/>
    </source>
</evidence>
<sequence length="126" mass="14558">MGFFSTNQQDQSNKVAKQLATHADETNKEIESILSRFLKNQEKYDALSDELLVLSKSIKERLSTSESDQLYALVETVYDLQEEYLNTFRVIATLQEKQQIRANAIDDKYKKIAKKASQKYTEARSL</sequence>
<dbReference type="RefSeq" id="WP_117158787.1">
    <property type="nucleotide sequence ID" value="NZ_QVID01000001.1"/>
</dbReference>
<gene>
    <name evidence="1" type="ORF">DZ858_06645</name>
</gene>
<proteinExistence type="predicted"/>
<accession>A0A3E1QC98</accession>
<dbReference type="AlphaFoldDB" id="A0A3E1QC98"/>
<protein>
    <submittedName>
        <fullName evidence="1">Uncharacterized protein</fullName>
    </submittedName>
</protein>
<keyword evidence="2" id="KW-1185">Reference proteome</keyword>
<organism evidence="1 2">
    <name type="scientific">Marixanthomonas ophiurae</name>
    <dbReference type="NCBI Taxonomy" id="387659"/>
    <lineage>
        <taxon>Bacteria</taxon>
        <taxon>Pseudomonadati</taxon>
        <taxon>Bacteroidota</taxon>
        <taxon>Flavobacteriia</taxon>
        <taxon>Flavobacteriales</taxon>
        <taxon>Flavobacteriaceae</taxon>
        <taxon>Marixanthomonas</taxon>
    </lineage>
</organism>
<dbReference type="OrthoDB" id="1360725at2"/>
<dbReference type="Proteomes" id="UP000261082">
    <property type="component" value="Unassembled WGS sequence"/>
</dbReference>
<evidence type="ECO:0000313" key="2">
    <source>
        <dbReference type="Proteomes" id="UP000261082"/>
    </source>
</evidence>
<name>A0A3E1QC98_9FLAO</name>
<dbReference type="EMBL" id="QVID01000001">
    <property type="protein sequence ID" value="RFN59726.1"/>
    <property type="molecule type" value="Genomic_DNA"/>
</dbReference>